<proteinExistence type="predicted"/>
<dbReference type="Gene3D" id="3.40.720.10">
    <property type="entry name" value="Alkaline Phosphatase, subunit A"/>
    <property type="match status" value="1"/>
</dbReference>
<gene>
    <name evidence="1" type="ORF">AUR66_05575</name>
</gene>
<reference evidence="1 2" key="1">
    <citation type="submission" date="2015-12" db="EMBL/GenBank/DDBJ databases">
        <title>Haloferax profundi sp. nov. isolated from the Discovery deep brine-seawater interface in the Red Sea.</title>
        <authorList>
            <person name="Zhang G."/>
            <person name="Stingl U."/>
            <person name="Rashid M."/>
        </authorList>
    </citation>
    <scope>NUCLEOTIDE SEQUENCE [LARGE SCALE GENOMIC DNA]</scope>
    <source>
        <strain evidence="1 2">SB29</strain>
    </source>
</reference>
<keyword evidence="2" id="KW-1185">Reference proteome</keyword>
<dbReference type="Proteomes" id="UP000053157">
    <property type="component" value="Unassembled WGS sequence"/>
</dbReference>
<sequence>MYSLDQIRNGLSTPALLLRELNRLYYTRLDTLSYNRSGVDILSEDWDVLQILDACRYDMFAEQSSLTGDLQSRTSRGSNTMEFLHANFEGREMHDTVYVTANPQFRRHEEQIDAEFHAVIDVWLDDGWNETYNTVMPQTTAEYALEAAKKYPTKRILVHYLQPHYPFIDPESTFDKKHLHKGGDNTIDFWHEIMFGQLDIGADDVWPLYKRTLDEAFPHVQSVLDGIEGRHVVTADHGNMVGERARPIPVREWGHPQGIYTEELVKVPWLVCENNGRRKTTAEVPSPDSETVDEGVVTSRLRHLGYTE</sequence>
<organism evidence="1 2">
    <name type="scientific">Haloferax profundi</name>
    <dbReference type="NCBI Taxonomy" id="1544718"/>
    <lineage>
        <taxon>Archaea</taxon>
        <taxon>Methanobacteriati</taxon>
        <taxon>Methanobacteriota</taxon>
        <taxon>Stenosarchaea group</taxon>
        <taxon>Halobacteria</taxon>
        <taxon>Halobacteriales</taxon>
        <taxon>Haloferacaceae</taxon>
        <taxon>Haloferax</taxon>
    </lineage>
</organism>
<dbReference type="InterPro" id="IPR017850">
    <property type="entry name" value="Alkaline_phosphatase_core_sf"/>
</dbReference>
<dbReference type="AlphaFoldDB" id="A0A0W1SWS0"/>
<protein>
    <submittedName>
        <fullName evidence="1">Uncharacterized protein</fullName>
    </submittedName>
</protein>
<name>A0A0W1SWS0_9EURY</name>
<evidence type="ECO:0000313" key="2">
    <source>
        <dbReference type="Proteomes" id="UP000053157"/>
    </source>
</evidence>
<dbReference type="EMBL" id="LOPV01000008">
    <property type="protein sequence ID" value="KTG30926.1"/>
    <property type="molecule type" value="Genomic_DNA"/>
</dbReference>
<accession>A0A0W1SWS0</accession>
<evidence type="ECO:0000313" key="1">
    <source>
        <dbReference type="EMBL" id="KTG30926.1"/>
    </source>
</evidence>
<dbReference type="SUPFAM" id="SSF53649">
    <property type="entry name" value="Alkaline phosphatase-like"/>
    <property type="match status" value="1"/>
</dbReference>
<comment type="caution">
    <text evidence="1">The sequence shown here is derived from an EMBL/GenBank/DDBJ whole genome shotgun (WGS) entry which is preliminary data.</text>
</comment>
<dbReference type="OrthoDB" id="100846at2157"/>